<reference evidence="10 13" key="2">
    <citation type="submission" date="2019-04" db="EMBL/GenBank/DDBJ databases">
        <title>Crypto-aerobic microbial life in anoxic (sulfidic) marine sediments.</title>
        <authorList>
            <person name="Bhattacharya S."/>
            <person name="Roy C."/>
            <person name="Mondal N."/>
            <person name="Sarkar J."/>
            <person name="Mandal S."/>
            <person name="Rameez M.J."/>
            <person name="Ghosh W."/>
        </authorList>
    </citation>
    <scope>NUCLEOTIDE SEQUENCE [LARGE SCALE GENOMIC DNA]</scope>
    <source>
        <strain evidence="10 13">SBBB</strain>
    </source>
</reference>
<evidence type="ECO:0000256" key="5">
    <source>
        <dbReference type="ARBA" id="ARBA00022989"/>
    </source>
</evidence>
<evidence type="ECO:0000313" key="9">
    <source>
        <dbReference type="EMBL" id="SFM18409.1"/>
    </source>
</evidence>
<evidence type="ECO:0000256" key="2">
    <source>
        <dbReference type="ARBA" id="ARBA00006228"/>
    </source>
</evidence>
<dbReference type="OrthoDB" id="9807187at2"/>
<reference evidence="11 12" key="1">
    <citation type="submission" date="2016-10" db="EMBL/GenBank/DDBJ databases">
        <authorList>
            <person name="de Groot N.N."/>
        </authorList>
    </citation>
    <scope>NUCLEOTIDE SEQUENCE [LARGE SCALE GENOMIC DNA]</scope>
    <source>
        <strain evidence="9 11">CGMCC 1.9095</strain>
        <strain evidence="8 12">DSM 22558</strain>
    </source>
</reference>
<evidence type="ECO:0000256" key="6">
    <source>
        <dbReference type="ARBA" id="ARBA00023136"/>
    </source>
</evidence>
<dbReference type="EMBL" id="FOUA01000005">
    <property type="protein sequence ID" value="SFM18409.1"/>
    <property type="molecule type" value="Genomic_DNA"/>
</dbReference>
<dbReference type="Pfam" id="PF01899">
    <property type="entry name" value="MNHE"/>
    <property type="match status" value="1"/>
</dbReference>
<dbReference type="GO" id="GO:0005886">
    <property type="term" value="C:plasma membrane"/>
    <property type="evidence" value="ECO:0007669"/>
    <property type="project" value="UniProtKB-SubCell"/>
</dbReference>
<organism evidence="10 13">
    <name type="scientific">Halopseudomonas bauzanensis</name>
    <dbReference type="NCBI Taxonomy" id="653930"/>
    <lineage>
        <taxon>Bacteria</taxon>
        <taxon>Pseudomonadati</taxon>
        <taxon>Pseudomonadota</taxon>
        <taxon>Gammaproteobacteria</taxon>
        <taxon>Pseudomonadales</taxon>
        <taxon>Pseudomonadaceae</taxon>
        <taxon>Halopseudomonas</taxon>
    </lineage>
</organism>
<evidence type="ECO:0000256" key="4">
    <source>
        <dbReference type="ARBA" id="ARBA00022692"/>
    </source>
</evidence>
<feature type="transmembrane region" description="Helical" evidence="7">
    <location>
        <begin position="30"/>
        <end position="51"/>
    </location>
</feature>
<proteinExistence type="inferred from homology"/>
<dbReference type="Proteomes" id="UP000186599">
    <property type="component" value="Unassembled WGS sequence"/>
</dbReference>
<keyword evidence="5 7" id="KW-1133">Transmembrane helix</keyword>
<dbReference type="InterPro" id="IPR002758">
    <property type="entry name" value="Cation_antiport_E"/>
</dbReference>
<evidence type="ECO:0000313" key="13">
    <source>
        <dbReference type="Proteomes" id="UP000305198"/>
    </source>
</evidence>
<accession>A0A031MGK6</accession>
<dbReference type="Proteomes" id="UP000305198">
    <property type="component" value="Unassembled WGS sequence"/>
</dbReference>
<evidence type="ECO:0000313" key="12">
    <source>
        <dbReference type="Proteomes" id="UP000186904"/>
    </source>
</evidence>
<dbReference type="STRING" id="653930.SAMN05216589_2544"/>
<dbReference type="Proteomes" id="UP000186904">
    <property type="component" value="Unassembled WGS sequence"/>
</dbReference>
<dbReference type="GO" id="GO:0008324">
    <property type="term" value="F:monoatomic cation transmembrane transporter activity"/>
    <property type="evidence" value="ECO:0007669"/>
    <property type="project" value="InterPro"/>
</dbReference>
<feature type="transmembrane region" description="Helical" evidence="7">
    <location>
        <begin position="7"/>
        <end position="24"/>
    </location>
</feature>
<dbReference type="PIRSF" id="PIRSF019239">
    <property type="entry name" value="MrpE"/>
    <property type="match status" value="1"/>
</dbReference>
<dbReference type="NCBIfam" id="NF006518">
    <property type="entry name" value="PRK08965.1-2"/>
    <property type="match status" value="1"/>
</dbReference>
<keyword evidence="3" id="KW-1003">Cell membrane</keyword>
<dbReference type="AlphaFoldDB" id="A0A031MGK6"/>
<protein>
    <submittedName>
        <fullName evidence="9">Multicomponent K+:H+ antiporter subunit E</fullName>
    </submittedName>
    <submittedName>
        <fullName evidence="8">Multisubunit potassium/proton antiporter, PhaE subunit</fullName>
    </submittedName>
    <submittedName>
        <fullName evidence="10">Na+/H+ antiporter subunit E</fullName>
    </submittedName>
</protein>
<keyword evidence="4 7" id="KW-0812">Transmembrane</keyword>
<sequence length="168" mass="18818">MNAPGKWFPHPWLSLLLLGVWQLLVNDLSAGSLIMGAILGWVIPLLTHAFWPDPPKLHRPWVLVRFVFRVLGDILFANFEVAKLILGASSRLQPAFVVYPLELRNEFGIGVLATTISLTPGTVSADVSEDHRTLLIHGLDVPDEQELIDTIKQRYEKPLIEVFECSTT</sequence>
<dbReference type="PANTHER" id="PTHR34584">
    <property type="entry name" value="NA(+)/H(+) ANTIPORTER SUBUNIT E1"/>
    <property type="match status" value="1"/>
</dbReference>
<keyword evidence="11" id="KW-1185">Reference proteome</keyword>
<name>A0A031MGK6_9GAMM</name>
<keyword evidence="6 7" id="KW-0472">Membrane</keyword>
<comment type="subcellular location">
    <subcellularLocation>
        <location evidence="1">Cell membrane</location>
        <topology evidence="1">Multi-pass membrane protein</topology>
    </subcellularLocation>
</comment>
<evidence type="ECO:0000313" key="11">
    <source>
        <dbReference type="Proteomes" id="UP000186599"/>
    </source>
</evidence>
<evidence type="ECO:0000313" key="8">
    <source>
        <dbReference type="EMBL" id="SES17809.1"/>
    </source>
</evidence>
<dbReference type="EMBL" id="SWAV01000002">
    <property type="protein sequence ID" value="TKA92380.1"/>
    <property type="molecule type" value="Genomic_DNA"/>
</dbReference>
<dbReference type="PANTHER" id="PTHR34584:SF1">
    <property type="entry name" value="NA(+)_H(+) ANTIPORTER SUBUNIT E1"/>
    <property type="match status" value="1"/>
</dbReference>
<evidence type="ECO:0000256" key="7">
    <source>
        <dbReference type="SAM" id="Phobius"/>
    </source>
</evidence>
<evidence type="ECO:0000313" key="10">
    <source>
        <dbReference type="EMBL" id="TKA92380.1"/>
    </source>
</evidence>
<comment type="similarity">
    <text evidence="2">Belongs to the CPA3 antiporters (TC 2.A.63) subunit E family.</text>
</comment>
<evidence type="ECO:0000256" key="1">
    <source>
        <dbReference type="ARBA" id="ARBA00004651"/>
    </source>
</evidence>
<gene>
    <name evidence="10" type="ORF">FA869_08310</name>
    <name evidence="9" type="ORF">SAMN04487855_2675</name>
    <name evidence="8" type="ORF">SAMN05216589_2544</name>
</gene>
<dbReference type="RefSeq" id="WP_036990605.1">
    <property type="nucleotide sequence ID" value="NZ_FOGN01000005.1"/>
</dbReference>
<dbReference type="EMBL" id="FOGN01000005">
    <property type="protein sequence ID" value="SES17809.1"/>
    <property type="molecule type" value="Genomic_DNA"/>
</dbReference>
<evidence type="ECO:0000256" key="3">
    <source>
        <dbReference type="ARBA" id="ARBA00022475"/>
    </source>
</evidence>